<dbReference type="OrthoDB" id="205623at2759"/>
<evidence type="ECO:0000313" key="6">
    <source>
        <dbReference type="Proteomes" id="UP000554482"/>
    </source>
</evidence>
<dbReference type="Proteomes" id="UP000554482">
    <property type="component" value="Unassembled WGS sequence"/>
</dbReference>
<proteinExistence type="inferred from homology"/>
<sequence>MSTMLVNLPREKWFRILELHQWEGFWYLFPHLEATLASQSHFQACDDDVLLASSMKTGTTWLKALIPCIMHSISDDDKDPLIMNHPNALMPSLEVQLYRGNPSPDLSSIPSPRLLRTHLPYAALPESIKTSNCKIVYITRNPKDTLISLWHFMNNSKPPGVDAVSLEVAFKSFCNGVHAFGPFFDHVLDYWKQSLDNPQKILFMKFEEMKSDPKGQVKKLAAFLGKPFANDDEEVEKVLWRCSLERLKNLEVNKTGIDPCIGVPNSSYFRQGIVGDWKNYFTQEMSKELDEITRNRLGDSGLEF</sequence>
<organism evidence="5 6">
    <name type="scientific">Thalictrum thalictroides</name>
    <name type="common">Rue-anemone</name>
    <name type="synonym">Anemone thalictroides</name>
    <dbReference type="NCBI Taxonomy" id="46969"/>
    <lineage>
        <taxon>Eukaryota</taxon>
        <taxon>Viridiplantae</taxon>
        <taxon>Streptophyta</taxon>
        <taxon>Embryophyta</taxon>
        <taxon>Tracheophyta</taxon>
        <taxon>Spermatophyta</taxon>
        <taxon>Magnoliopsida</taxon>
        <taxon>Ranunculales</taxon>
        <taxon>Ranunculaceae</taxon>
        <taxon>Thalictroideae</taxon>
        <taxon>Thalictrum</taxon>
    </lineage>
</organism>
<evidence type="ECO:0000256" key="2">
    <source>
        <dbReference type="ARBA" id="ARBA00022679"/>
    </source>
</evidence>
<dbReference type="AlphaFoldDB" id="A0A7J6UWA4"/>
<keyword evidence="2 3" id="KW-0808">Transferase</keyword>
<reference evidence="5 6" key="1">
    <citation type="submission" date="2020-06" db="EMBL/GenBank/DDBJ databases">
        <title>Transcriptomic and genomic resources for Thalictrum thalictroides and T. hernandezii: Facilitating candidate gene discovery in an emerging model plant lineage.</title>
        <authorList>
            <person name="Arias T."/>
            <person name="Riano-Pachon D.M."/>
            <person name="Di Stilio V.S."/>
        </authorList>
    </citation>
    <scope>NUCLEOTIDE SEQUENCE [LARGE SCALE GENOMIC DNA]</scope>
    <source>
        <strain evidence="6">cv. WT478/WT964</strain>
        <tissue evidence="5">Leaves</tissue>
    </source>
</reference>
<evidence type="ECO:0000256" key="1">
    <source>
        <dbReference type="ARBA" id="ARBA00005771"/>
    </source>
</evidence>
<dbReference type="Gene3D" id="3.40.50.300">
    <property type="entry name" value="P-loop containing nucleotide triphosphate hydrolases"/>
    <property type="match status" value="1"/>
</dbReference>
<dbReference type="Pfam" id="PF00685">
    <property type="entry name" value="Sulfotransfer_1"/>
    <property type="match status" value="1"/>
</dbReference>
<feature type="domain" description="Sulfotransferase" evidence="4">
    <location>
        <begin position="46"/>
        <end position="301"/>
    </location>
</feature>
<evidence type="ECO:0000259" key="4">
    <source>
        <dbReference type="Pfam" id="PF00685"/>
    </source>
</evidence>
<protein>
    <recommendedName>
        <fullName evidence="3">Sulfotransferase</fullName>
        <ecNumber evidence="3">2.8.2.-</ecNumber>
    </recommendedName>
</protein>
<accession>A0A7J6UWA4</accession>
<comment type="caution">
    <text evidence="5">The sequence shown here is derived from an EMBL/GenBank/DDBJ whole genome shotgun (WGS) entry which is preliminary data.</text>
</comment>
<name>A0A7J6UWA4_THATH</name>
<keyword evidence="6" id="KW-1185">Reference proteome</keyword>
<dbReference type="EMBL" id="JABWDY010042153">
    <property type="protein sequence ID" value="KAF5176839.1"/>
    <property type="molecule type" value="Genomic_DNA"/>
</dbReference>
<dbReference type="InterPro" id="IPR027417">
    <property type="entry name" value="P-loop_NTPase"/>
</dbReference>
<dbReference type="PANTHER" id="PTHR11783">
    <property type="entry name" value="SULFOTRANSFERASE SULT"/>
    <property type="match status" value="1"/>
</dbReference>
<evidence type="ECO:0000256" key="3">
    <source>
        <dbReference type="RuleBase" id="RU361155"/>
    </source>
</evidence>
<comment type="similarity">
    <text evidence="1 3">Belongs to the sulfotransferase 1 family.</text>
</comment>
<dbReference type="SUPFAM" id="SSF52540">
    <property type="entry name" value="P-loop containing nucleoside triphosphate hydrolases"/>
    <property type="match status" value="1"/>
</dbReference>
<dbReference type="InterPro" id="IPR000863">
    <property type="entry name" value="Sulfotransferase_dom"/>
</dbReference>
<gene>
    <name evidence="5" type="ORF">FRX31_033574</name>
</gene>
<dbReference type="GO" id="GO:0008146">
    <property type="term" value="F:sulfotransferase activity"/>
    <property type="evidence" value="ECO:0007669"/>
    <property type="project" value="InterPro"/>
</dbReference>
<dbReference type="EC" id="2.8.2.-" evidence="3"/>
<evidence type="ECO:0000313" key="5">
    <source>
        <dbReference type="EMBL" id="KAF5176839.1"/>
    </source>
</evidence>